<feature type="domain" description="GS catalytic" evidence="7">
    <location>
        <begin position="101"/>
        <end position="404"/>
    </location>
</feature>
<comment type="similarity">
    <text evidence="2 5 6">Belongs to the glutamine synthetase family.</text>
</comment>
<dbReference type="PROSITE" id="PS00181">
    <property type="entry name" value="GLNA_ATP"/>
    <property type="match status" value="1"/>
</dbReference>
<dbReference type="GO" id="GO:0004356">
    <property type="term" value="F:glutamine synthetase activity"/>
    <property type="evidence" value="ECO:0007669"/>
    <property type="project" value="InterPro"/>
</dbReference>
<dbReference type="InterPro" id="IPR027303">
    <property type="entry name" value="Gln_synth_gly_rich_site"/>
</dbReference>
<dbReference type="GO" id="GO:0006542">
    <property type="term" value="P:glutamine biosynthetic process"/>
    <property type="evidence" value="ECO:0007669"/>
    <property type="project" value="InterPro"/>
</dbReference>
<keyword evidence="4" id="KW-0460">Magnesium</keyword>
<dbReference type="PROSITE" id="PS51987">
    <property type="entry name" value="GS_CATALYTIC"/>
    <property type="match status" value="1"/>
</dbReference>
<evidence type="ECO:0000256" key="4">
    <source>
        <dbReference type="ARBA" id="ARBA00022842"/>
    </source>
</evidence>
<sequence length="404" mass="43201">MDLGGADLVRVLWSDLHGVARGKEVTVDEFHRAVTHGLGFCQALLLTDLAANPLDAPETSGGGWPDAVARPDVSTLIGSADVAWCLADISDPHGEPLAFSPRDILRAQVARYTECGLSPVVGPELEFYLCRRDSGGWAPYGERDTAGYIVGTAHDPEGMISRLLRRCRDMGLGVTAGNHEFSGGQFEMNLRHSEALDVADRAFLCRYVVKEVASAHGLLATFMGKPFNERAGNGCHLHVSLVDSSGPPPLEAFLAGILAHAPALTALLNPTITAYKRLGEGLTPVAANWGPDDRTAYVRIPPENDRVEVRGGDGSANLYLAIAAVLAAGLDGIQHDLTPPPPGSGDPLPTSLPAALDALEDDKTLVAGLGPRFVELFAALKRAELTRFARTVTDWEFREYSWLL</sequence>
<dbReference type="SMART" id="SM01230">
    <property type="entry name" value="Gln-synt_C"/>
    <property type="match status" value="1"/>
</dbReference>
<dbReference type="EMBL" id="FNON01000017">
    <property type="protein sequence ID" value="SDZ44449.1"/>
    <property type="molecule type" value="Genomic_DNA"/>
</dbReference>
<evidence type="ECO:0000259" key="7">
    <source>
        <dbReference type="PROSITE" id="PS51987"/>
    </source>
</evidence>
<dbReference type="Pfam" id="PF00120">
    <property type="entry name" value="Gln-synt_C"/>
    <property type="match status" value="1"/>
</dbReference>
<dbReference type="InterPro" id="IPR036651">
    <property type="entry name" value="Gln_synt_N_sf"/>
</dbReference>
<dbReference type="PANTHER" id="PTHR43785:SF12">
    <property type="entry name" value="TYPE-1 GLUTAMINE SYNTHETASE 2"/>
    <property type="match status" value="1"/>
</dbReference>
<dbReference type="OrthoDB" id="9807095at2"/>
<keyword evidence="9" id="KW-1185">Reference proteome</keyword>
<dbReference type="STRING" id="589385.SAMN05421504_11740"/>
<dbReference type="Gene3D" id="3.30.590.10">
    <property type="entry name" value="Glutamine synthetase/guanido kinase, catalytic domain"/>
    <property type="match status" value="1"/>
</dbReference>
<gene>
    <name evidence="8" type="ORF">SAMN05421504_11740</name>
</gene>
<dbReference type="InterPro" id="IPR008146">
    <property type="entry name" value="Gln_synth_cat_dom"/>
</dbReference>
<evidence type="ECO:0000313" key="8">
    <source>
        <dbReference type="EMBL" id="SDZ44449.1"/>
    </source>
</evidence>
<dbReference type="Proteomes" id="UP000199515">
    <property type="component" value="Unassembled WGS sequence"/>
</dbReference>
<evidence type="ECO:0000256" key="3">
    <source>
        <dbReference type="ARBA" id="ARBA00022598"/>
    </source>
</evidence>
<evidence type="ECO:0000256" key="5">
    <source>
        <dbReference type="PROSITE-ProRule" id="PRU01331"/>
    </source>
</evidence>
<dbReference type="InterPro" id="IPR014746">
    <property type="entry name" value="Gln_synth/guanido_kin_cat_dom"/>
</dbReference>
<dbReference type="SUPFAM" id="SSF55931">
    <property type="entry name" value="Glutamine synthetase/guanido kinase"/>
    <property type="match status" value="1"/>
</dbReference>
<dbReference type="PANTHER" id="PTHR43785">
    <property type="entry name" value="GAMMA-GLUTAMYLPUTRESCINE SYNTHETASE"/>
    <property type="match status" value="1"/>
</dbReference>
<name>A0A1H3T517_9PSEU</name>
<proteinExistence type="inferred from homology"/>
<reference evidence="8 9" key="1">
    <citation type="submission" date="2016-10" db="EMBL/GenBank/DDBJ databases">
        <authorList>
            <person name="de Groot N.N."/>
        </authorList>
    </citation>
    <scope>NUCLEOTIDE SEQUENCE [LARGE SCALE GENOMIC DNA]</scope>
    <source>
        <strain evidence="8 9">CPCC 202699</strain>
    </source>
</reference>
<keyword evidence="3" id="KW-0436">Ligase</keyword>
<comment type="cofactor">
    <cofactor evidence="1">
        <name>Mg(2+)</name>
        <dbReference type="ChEBI" id="CHEBI:18420"/>
    </cofactor>
</comment>
<evidence type="ECO:0000256" key="6">
    <source>
        <dbReference type="RuleBase" id="RU000384"/>
    </source>
</evidence>
<evidence type="ECO:0000256" key="2">
    <source>
        <dbReference type="ARBA" id="ARBA00009897"/>
    </source>
</evidence>
<dbReference type="Gene3D" id="3.10.20.70">
    <property type="entry name" value="Glutamine synthetase, N-terminal domain"/>
    <property type="match status" value="1"/>
</dbReference>
<accession>A0A1H3T517</accession>
<evidence type="ECO:0000256" key="1">
    <source>
        <dbReference type="ARBA" id="ARBA00001946"/>
    </source>
</evidence>
<dbReference type="SUPFAM" id="SSF54368">
    <property type="entry name" value="Glutamine synthetase, N-terminal domain"/>
    <property type="match status" value="1"/>
</dbReference>
<organism evidence="8 9">
    <name type="scientific">Amycolatopsis xylanica</name>
    <dbReference type="NCBI Taxonomy" id="589385"/>
    <lineage>
        <taxon>Bacteria</taxon>
        <taxon>Bacillati</taxon>
        <taxon>Actinomycetota</taxon>
        <taxon>Actinomycetes</taxon>
        <taxon>Pseudonocardiales</taxon>
        <taxon>Pseudonocardiaceae</taxon>
        <taxon>Amycolatopsis</taxon>
    </lineage>
</organism>
<evidence type="ECO:0000313" key="9">
    <source>
        <dbReference type="Proteomes" id="UP000199515"/>
    </source>
</evidence>
<dbReference type="RefSeq" id="WP_091300158.1">
    <property type="nucleotide sequence ID" value="NZ_FNON01000017.1"/>
</dbReference>
<protein>
    <submittedName>
        <fullName evidence="8">Glutamine synthetase</fullName>
    </submittedName>
</protein>
<dbReference type="AlphaFoldDB" id="A0A1H3T517"/>